<sequence length="43" mass="4986">MGFRGFLNWTIGLVRNNKSLDEYDEDLLISVLVTKTLCRPILM</sequence>
<reference evidence="1 2" key="1">
    <citation type="submission" date="2018-06" db="EMBL/GenBank/DDBJ databases">
        <authorList>
            <consortium name="Pathogen Informatics"/>
            <person name="Doyle S."/>
        </authorList>
    </citation>
    <scope>NUCLEOTIDE SEQUENCE [LARGE SCALE GENOMIC DNA]</scope>
    <source>
        <strain evidence="1 2">NCTC12119</strain>
    </source>
</reference>
<gene>
    <name evidence="1" type="ORF">NCTC12119_04921</name>
</gene>
<dbReference type="AlphaFoldDB" id="A0A381KQK6"/>
<organism evidence="1 2">
    <name type="scientific">Buttiauxella agrestis</name>
    <dbReference type="NCBI Taxonomy" id="82977"/>
    <lineage>
        <taxon>Bacteria</taxon>
        <taxon>Pseudomonadati</taxon>
        <taxon>Pseudomonadota</taxon>
        <taxon>Gammaproteobacteria</taxon>
        <taxon>Enterobacterales</taxon>
        <taxon>Enterobacteriaceae</taxon>
        <taxon>Buttiauxella</taxon>
    </lineage>
</organism>
<evidence type="ECO:0000313" key="1">
    <source>
        <dbReference type="EMBL" id="SUY92891.1"/>
    </source>
</evidence>
<evidence type="ECO:0000313" key="2">
    <source>
        <dbReference type="Proteomes" id="UP000255528"/>
    </source>
</evidence>
<protein>
    <submittedName>
        <fullName evidence="1">Uncharacterized protein</fullName>
    </submittedName>
</protein>
<name>A0A381KQK6_9ENTR</name>
<dbReference type="EMBL" id="UIGI01000002">
    <property type="protein sequence ID" value="SUY92891.1"/>
    <property type="molecule type" value="Genomic_DNA"/>
</dbReference>
<dbReference type="Proteomes" id="UP000255528">
    <property type="component" value="Unassembled WGS sequence"/>
</dbReference>
<accession>A0A381KQK6</accession>
<proteinExistence type="predicted"/>